<dbReference type="Proteomes" id="UP000007319">
    <property type="component" value="Chromosome"/>
</dbReference>
<evidence type="ECO:0000313" key="3">
    <source>
        <dbReference type="Proteomes" id="UP000007319"/>
    </source>
</evidence>
<sequence length="274" mass="28806">MNAMEPSVGAARQPAPLSTTTSSAPKHAAEAKEATVGSPDGARDTAAVVTLSETAQASLVTQTTTQTAGKKDFATVAKDARAAIDAKYAELAANGKPMDYMHATQESWDTVYGGLDRRALFAIASNSDGSFSKDEQDTAQSIMSQQQGRAMMTADPTGNDHAARFRAGVAFLEGVGDEEKGSANWAVQRAANQFGYEQSMRSSGREPDDLDSENPVVAMIKGAMDRLKDKSPESVATGGYVKDLKDMPLFRDGVPAVAASAGTPPQIRALDIRA</sequence>
<gene>
    <name evidence="2" type="ORF">AZOBR_200156</name>
</gene>
<dbReference type="EMBL" id="HE577327">
    <property type="protein sequence ID" value="CCC99451.1"/>
    <property type="molecule type" value="Genomic_DNA"/>
</dbReference>
<evidence type="ECO:0000256" key="1">
    <source>
        <dbReference type="SAM" id="MobiDB-lite"/>
    </source>
</evidence>
<dbReference type="AlphaFoldDB" id="A0A9P1JTF6"/>
<accession>A0A9P1JTF6</accession>
<keyword evidence="3" id="KW-1185">Reference proteome</keyword>
<protein>
    <submittedName>
        <fullName evidence="2">Uncharacterized protein</fullName>
    </submittedName>
</protein>
<feature type="region of interest" description="Disordered" evidence="1">
    <location>
        <begin position="1"/>
        <end position="47"/>
    </location>
</feature>
<dbReference type="KEGG" id="abs:AZOBR_200156"/>
<proteinExistence type="predicted"/>
<reference evidence="2 3" key="1">
    <citation type="journal article" date="2011" name="PLoS Genet.">
        <title>Azospirillum genomes reveal transition of bacteria from aquatic to terrestrial environments.</title>
        <authorList>
            <person name="Wisniewski-Dye F."/>
            <person name="Borziak K."/>
            <person name="Khalsa-Moyers G."/>
            <person name="Alexandre G."/>
            <person name="Sukharnikov L.O."/>
            <person name="Wuichet K."/>
            <person name="Hurst G.B."/>
            <person name="McDonald W.H."/>
            <person name="Robertson J.S."/>
            <person name="Barbe V."/>
            <person name="Calteau A."/>
            <person name="Rouy Z."/>
            <person name="Mangenot S."/>
            <person name="Prigent-Combaret C."/>
            <person name="Normand P."/>
            <person name="Boyer M."/>
            <person name="Siguier P."/>
            <person name="Dessaux Y."/>
            <person name="Elmerich C."/>
            <person name="Condemine G."/>
            <person name="Krishnen G."/>
            <person name="Kennedy I."/>
            <person name="Paterson A.H."/>
            <person name="Gonzalez V."/>
            <person name="Mavingui P."/>
            <person name="Zhulin I.B."/>
        </authorList>
    </citation>
    <scope>NUCLEOTIDE SEQUENCE [LARGE SCALE GENOMIC DNA]</scope>
    <source>
        <strain evidence="2 3">Sp245</strain>
    </source>
</reference>
<dbReference type="RefSeq" id="WP_014241622.1">
    <property type="nucleotide sequence ID" value="NC_016617.1"/>
</dbReference>
<organism evidence="2 3">
    <name type="scientific">Azospirillum baldaniorum</name>
    <dbReference type="NCBI Taxonomy" id="1064539"/>
    <lineage>
        <taxon>Bacteria</taxon>
        <taxon>Pseudomonadati</taxon>
        <taxon>Pseudomonadota</taxon>
        <taxon>Alphaproteobacteria</taxon>
        <taxon>Rhodospirillales</taxon>
        <taxon>Azospirillaceae</taxon>
        <taxon>Azospirillum</taxon>
    </lineage>
</organism>
<evidence type="ECO:0000313" key="2">
    <source>
        <dbReference type="EMBL" id="CCC99451.1"/>
    </source>
</evidence>
<name>A0A9P1JTF6_9PROT</name>